<dbReference type="InterPro" id="IPR056912">
    <property type="entry name" value="Phage_JBD30_tail_term-like"/>
</dbReference>
<dbReference type="EMBL" id="VFBM01000028">
    <property type="protein sequence ID" value="TNX85287.1"/>
    <property type="molecule type" value="Genomic_DNA"/>
</dbReference>
<reference evidence="1 2" key="1">
    <citation type="submission" date="2019-06" db="EMBL/GenBank/DDBJ databases">
        <title>Genome of Acinetobacter radioresistens APH1, a phenol degrading strain.</title>
        <authorList>
            <person name="Liu Y."/>
        </authorList>
    </citation>
    <scope>NUCLEOTIDE SEQUENCE [LARGE SCALE GENOMIC DNA]</scope>
    <source>
        <strain evidence="1 2">APH1</strain>
    </source>
</reference>
<organism evidence="1 2">
    <name type="scientific">Acinetobacter radioresistens</name>
    <dbReference type="NCBI Taxonomy" id="40216"/>
    <lineage>
        <taxon>Bacteria</taxon>
        <taxon>Pseudomonadati</taxon>
        <taxon>Pseudomonadota</taxon>
        <taxon>Gammaproteobacteria</taxon>
        <taxon>Moraxellales</taxon>
        <taxon>Moraxellaceae</taxon>
        <taxon>Acinetobacter</taxon>
    </lineage>
</organism>
<dbReference type="Pfam" id="PF23840">
    <property type="entry name" value="Phage_tail_terminator"/>
    <property type="match status" value="1"/>
</dbReference>
<gene>
    <name evidence="1" type="ORF">FHY67_15405</name>
</gene>
<comment type="caution">
    <text evidence="1">The sequence shown here is derived from an EMBL/GenBank/DDBJ whole genome shotgun (WGS) entry which is preliminary data.</text>
</comment>
<dbReference type="AlphaFoldDB" id="A0A8H2JY83"/>
<protein>
    <submittedName>
        <fullName evidence="1">Uncharacterized protein</fullName>
    </submittedName>
</protein>
<evidence type="ECO:0000313" key="2">
    <source>
        <dbReference type="Proteomes" id="UP000314285"/>
    </source>
</evidence>
<proteinExistence type="predicted"/>
<dbReference type="Proteomes" id="UP000314285">
    <property type="component" value="Unassembled WGS sequence"/>
</dbReference>
<name>A0A8H2JY83_ACIRA</name>
<sequence>MSDFFAVRGEIAEKLKEIPDFKQIYTPLNSVLVTEMSQITPSAHVNFVRIRPKDSAGKGKMNMISQQWAVTVACQNAQSQMTDGSVVTDQAGNLLEDVIQLLSGWKPASARGELMLVDVKEAFSTGFAYLTAVFESERFI</sequence>
<accession>A0A8H2JY83</accession>
<evidence type="ECO:0000313" key="1">
    <source>
        <dbReference type="EMBL" id="TNX85287.1"/>
    </source>
</evidence>
<dbReference type="RefSeq" id="WP_046206096.1">
    <property type="nucleotide sequence ID" value="NZ_BKHE01000140.1"/>
</dbReference>